<evidence type="ECO:0000256" key="11">
    <source>
        <dbReference type="ARBA" id="ARBA00022884"/>
    </source>
</evidence>
<dbReference type="Pfam" id="PF04857">
    <property type="entry name" value="CAF1"/>
    <property type="match status" value="1"/>
</dbReference>
<dbReference type="GO" id="GO:0004535">
    <property type="term" value="F:poly(A)-specific ribonuclease activity"/>
    <property type="evidence" value="ECO:0007669"/>
    <property type="project" value="UniProtKB-EC"/>
</dbReference>
<sequence>MNNAESMELLRLAGIDFSAHAKNGIEPTRFGELFTMSGLVLCPSITWIAFHGIYDFAYLLRILIGCDLPEKQADFLSVLHVFFPHVYDVKALLCKCPELSGGLNHVAEQLQITRIGAAHQSGSDSRVTAEAFFQILAKYFHNEVDKQYDGVLFEAHSAKA</sequence>
<comment type="catalytic activity">
    <reaction evidence="1">
        <text>Exonucleolytic cleavage of poly(A) to 5'-AMP.</text>
        <dbReference type="EC" id="3.1.13.4"/>
    </reaction>
</comment>
<organism evidence="15 16">
    <name type="scientific">Blastocystis sp. subtype 1 (strain ATCC 50177 / NandII)</name>
    <dbReference type="NCBI Taxonomy" id="478820"/>
    <lineage>
        <taxon>Eukaryota</taxon>
        <taxon>Sar</taxon>
        <taxon>Stramenopiles</taxon>
        <taxon>Bigyra</taxon>
        <taxon>Opalozoa</taxon>
        <taxon>Opalinata</taxon>
        <taxon>Blastocystidae</taxon>
        <taxon>Blastocystis</taxon>
    </lineage>
</organism>
<dbReference type="PANTHER" id="PTHR10797">
    <property type="entry name" value="CCR4-NOT TRANSCRIPTION COMPLEX SUBUNIT"/>
    <property type="match status" value="1"/>
</dbReference>
<evidence type="ECO:0000313" key="16">
    <source>
        <dbReference type="Proteomes" id="UP000078348"/>
    </source>
</evidence>
<keyword evidence="14" id="KW-0539">Nucleus</keyword>
<name>A0A196SAV1_BLAHN</name>
<dbReference type="EMBL" id="LXWW01000460">
    <property type="protein sequence ID" value="OAO13134.1"/>
    <property type="molecule type" value="Genomic_DNA"/>
</dbReference>
<dbReference type="OrthoDB" id="1164111at2759"/>
<dbReference type="GO" id="GO:0046872">
    <property type="term" value="F:metal ion binding"/>
    <property type="evidence" value="ECO:0007669"/>
    <property type="project" value="UniProtKB-KW"/>
</dbReference>
<evidence type="ECO:0000256" key="5">
    <source>
        <dbReference type="ARBA" id="ARBA00012161"/>
    </source>
</evidence>
<evidence type="ECO:0000256" key="10">
    <source>
        <dbReference type="ARBA" id="ARBA00022839"/>
    </source>
</evidence>
<proteinExistence type="inferred from homology"/>
<dbReference type="Gene3D" id="3.30.420.10">
    <property type="entry name" value="Ribonuclease H-like superfamily/Ribonuclease H"/>
    <property type="match status" value="1"/>
</dbReference>
<dbReference type="AlphaFoldDB" id="A0A196SAV1"/>
<dbReference type="GO" id="GO:0003723">
    <property type="term" value="F:RNA binding"/>
    <property type="evidence" value="ECO:0007669"/>
    <property type="project" value="UniProtKB-KW"/>
</dbReference>
<dbReference type="InterPro" id="IPR012337">
    <property type="entry name" value="RNaseH-like_sf"/>
</dbReference>
<keyword evidence="16" id="KW-1185">Reference proteome</keyword>
<evidence type="ECO:0000256" key="4">
    <source>
        <dbReference type="ARBA" id="ARBA00008372"/>
    </source>
</evidence>
<evidence type="ECO:0000256" key="12">
    <source>
        <dbReference type="ARBA" id="ARBA00023015"/>
    </source>
</evidence>
<comment type="subcellular location">
    <subcellularLocation>
        <location evidence="3">Cytoplasm</location>
    </subcellularLocation>
    <subcellularLocation>
        <location evidence="2">Nucleus</location>
    </subcellularLocation>
</comment>
<keyword evidence="12" id="KW-0805">Transcription regulation</keyword>
<dbReference type="STRING" id="478820.A0A196SAV1"/>
<keyword evidence="8" id="KW-0479">Metal-binding</keyword>
<comment type="similarity">
    <text evidence="4">Belongs to the CAF1 family.</text>
</comment>
<evidence type="ECO:0000256" key="8">
    <source>
        <dbReference type="ARBA" id="ARBA00022723"/>
    </source>
</evidence>
<evidence type="ECO:0000256" key="6">
    <source>
        <dbReference type="ARBA" id="ARBA00022490"/>
    </source>
</evidence>
<keyword evidence="7" id="KW-0540">Nuclease</keyword>
<dbReference type="EC" id="3.1.13.4" evidence="5"/>
<dbReference type="InterPro" id="IPR039637">
    <property type="entry name" value="CNOT7/CNOT8/Pop2"/>
</dbReference>
<evidence type="ECO:0000256" key="9">
    <source>
        <dbReference type="ARBA" id="ARBA00022801"/>
    </source>
</evidence>
<evidence type="ECO:0000256" key="3">
    <source>
        <dbReference type="ARBA" id="ARBA00004496"/>
    </source>
</evidence>
<accession>A0A196SAV1</accession>
<evidence type="ECO:0000256" key="7">
    <source>
        <dbReference type="ARBA" id="ARBA00022722"/>
    </source>
</evidence>
<dbReference type="GO" id="GO:0005634">
    <property type="term" value="C:nucleus"/>
    <property type="evidence" value="ECO:0007669"/>
    <property type="project" value="UniProtKB-SubCell"/>
</dbReference>
<protein>
    <recommendedName>
        <fullName evidence="5">poly(A)-specific ribonuclease</fullName>
        <ecNumber evidence="5">3.1.13.4</ecNumber>
    </recommendedName>
</protein>
<evidence type="ECO:0000313" key="15">
    <source>
        <dbReference type="EMBL" id="OAO13134.1"/>
    </source>
</evidence>
<dbReference type="GO" id="GO:0005737">
    <property type="term" value="C:cytoplasm"/>
    <property type="evidence" value="ECO:0007669"/>
    <property type="project" value="UniProtKB-SubCell"/>
</dbReference>
<keyword evidence="9" id="KW-0378">Hydrolase</keyword>
<dbReference type="InterPro" id="IPR006941">
    <property type="entry name" value="RNase_CAF1"/>
</dbReference>
<dbReference type="GO" id="GO:0030014">
    <property type="term" value="C:CCR4-NOT complex"/>
    <property type="evidence" value="ECO:0007669"/>
    <property type="project" value="InterPro"/>
</dbReference>
<dbReference type="SUPFAM" id="SSF53098">
    <property type="entry name" value="Ribonuclease H-like"/>
    <property type="match status" value="1"/>
</dbReference>
<evidence type="ECO:0000256" key="1">
    <source>
        <dbReference type="ARBA" id="ARBA00001663"/>
    </source>
</evidence>
<comment type="caution">
    <text evidence="15">The sequence shown here is derived from an EMBL/GenBank/DDBJ whole genome shotgun (WGS) entry which is preliminary data.</text>
</comment>
<dbReference type="Proteomes" id="UP000078348">
    <property type="component" value="Unassembled WGS sequence"/>
</dbReference>
<keyword evidence="11" id="KW-0694">RNA-binding</keyword>
<dbReference type="InterPro" id="IPR036397">
    <property type="entry name" value="RNaseH_sf"/>
</dbReference>
<reference evidence="15 16" key="1">
    <citation type="submission" date="2016-05" db="EMBL/GenBank/DDBJ databases">
        <title>Nuclear genome of Blastocystis sp. subtype 1 NandII.</title>
        <authorList>
            <person name="Gentekaki E."/>
            <person name="Curtis B."/>
            <person name="Stairs C."/>
            <person name="Eme L."/>
            <person name="Herman E."/>
            <person name="Klimes V."/>
            <person name="Arias M.C."/>
            <person name="Elias M."/>
            <person name="Hilliou F."/>
            <person name="Klute M."/>
            <person name="Malik S.-B."/>
            <person name="Pightling A."/>
            <person name="Rachubinski R."/>
            <person name="Salas D."/>
            <person name="Schlacht A."/>
            <person name="Suga H."/>
            <person name="Archibald J."/>
            <person name="Ball S.G."/>
            <person name="Clark G."/>
            <person name="Dacks J."/>
            <person name="Van Der Giezen M."/>
            <person name="Tsaousis A."/>
            <person name="Roger A."/>
        </authorList>
    </citation>
    <scope>NUCLEOTIDE SEQUENCE [LARGE SCALE GENOMIC DNA]</scope>
    <source>
        <strain evidence="16">ATCC 50177 / NandII</strain>
    </source>
</reference>
<keyword evidence="13" id="KW-0804">Transcription</keyword>
<evidence type="ECO:0000256" key="13">
    <source>
        <dbReference type="ARBA" id="ARBA00023163"/>
    </source>
</evidence>
<evidence type="ECO:0000256" key="14">
    <source>
        <dbReference type="ARBA" id="ARBA00023242"/>
    </source>
</evidence>
<gene>
    <name evidence="15" type="ORF">AV274_5217</name>
</gene>
<keyword evidence="10" id="KW-0269">Exonuclease</keyword>
<keyword evidence="6" id="KW-0963">Cytoplasm</keyword>
<evidence type="ECO:0000256" key="2">
    <source>
        <dbReference type="ARBA" id="ARBA00004123"/>
    </source>
</evidence>